<dbReference type="PANTHER" id="PTHR45523">
    <property type="entry name" value="TETRATRICOPEPTIDE REPEAT (TPR)-CONTAINING PROTEIN-RELATED"/>
    <property type="match status" value="1"/>
</dbReference>
<name>A0A2I0WNJ0_9ASPA</name>
<keyword evidence="1" id="KW-0812">Transmembrane</keyword>
<reference evidence="2 3" key="2">
    <citation type="journal article" date="2017" name="Nature">
        <title>The Apostasia genome and the evolution of orchids.</title>
        <authorList>
            <person name="Zhang G.Q."/>
            <person name="Liu K.W."/>
            <person name="Li Z."/>
            <person name="Lohaus R."/>
            <person name="Hsiao Y.Y."/>
            <person name="Niu S.C."/>
            <person name="Wang J.Y."/>
            <person name="Lin Y.C."/>
            <person name="Xu Q."/>
            <person name="Chen L.J."/>
            <person name="Yoshida K."/>
            <person name="Fujiwara S."/>
            <person name="Wang Z.W."/>
            <person name="Zhang Y.Q."/>
            <person name="Mitsuda N."/>
            <person name="Wang M."/>
            <person name="Liu G.H."/>
            <person name="Pecoraro L."/>
            <person name="Huang H.X."/>
            <person name="Xiao X.J."/>
            <person name="Lin M."/>
            <person name="Wu X.Y."/>
            <person name="Wu W.L."/>
            <person name="Chen Y.Y."/>
            <person name="Chang S.B."/>
            <person name="Sakamoto S."/>
            <person name="Ohme-Takagi M."/>
            <person name="Yagi M."/>
            <person name="Zeng S.J."/>
            <person name="Shen C.Y."/>
            <person name="Yeh C.M."/>
            <person name="Luo Y.B."/>
            <person name="Tsai W.C."/>
            <person name="Van de Peer Y."/>
            <person name="Liu Z.J."/>
        </authorList>
    </citation>
    <scope>NUCLEOTIDE SEQUENCE [LARGE SCALE GENOMIC DNA]</scope>
    <source>
        <tissue evidence="2">The whole plant</tissue>
    </source>
</reference>
<dbReference type="EMBL" id="KZ502527">
    <property type="protein sequence ID" value="PKU77218.1"/>
    <property type="molecule type" value="Genomic_DNA"/>
</dbReference>
<dbReference type="AlphaFoldDB" id="A0A2I0WNJ0"/>
<keyword evidence="1" id="KW-0472">Membrane</keyword>
<feature type="transmembrane region" description="Helical" evidence="1">
    <location>
        <begin position="48"/>
        <end position="65"/>
    </location>
</feature>
<proteinExistence type="predicted"/>
<accession>A0A2I0WNJ0</accession>
<evidence type="ECO:0000256" key="1">
    <source>
        <dbReference type="SAM" id="Phobius"/>
    </source>
</evidence>
<protein>
    <submittedName>
        <fullName evidence="2">Uncharacterized protein</fullName>
    </submittedName>
</protein>
<keyword evidence="1" id="KW-1133">Transmembrane helix</keyword>
<evidence type="ECO:0000313" key="3">
    <source>
        <dbReference type="Proteomes" id="UP000233837"/>
    </source>
</evidence>
<organism evidence="2 3">
    <name type="scientific">Dendrobium catenatum</name>
    <dbReference type="NCBI Taxonomy" id="906689"/>
    <lineage>
        <taxon>Eukaryota</taxon>
        <taxon>Viridiplantae</taxon>
        <taxon>Streptophyta</taxon>
        <taxon>Embryophyta</taxon>
        <taxon>Tracheophyta</taxon>
        <taxon>Spermatophyta</taxon>
        <taxon>Magnoliopsida</taxon>
        <taxon>Liliopsida</taxon>
        <taxon>Asparagales</taxon>
        <taxon>Orchidaceae</taxon>
        <taxon>Epidendroideae</taxon>
        <taxon>Malaxideae</taxon>
        <taxon>Dendrobiinae</taxon>
        <taxon>Dendrobium</taxon>
    </lineage>
</organism>
<dbReference type="Proteomes" id="UP000233837">
    <property type="component" value="Unassembled WGS sequence"/>
</dbReference>
<reference evidence="2 3" key="1">
    <citation type="journal article" date="2016" name="Sci. Rep.">
        <title>The Dendrobium catenatum Lindl. genome sequence provides insights into polysaccharide synthase, floral development and adaptive evolution.</title>
        <authorList>
            <person name="Zhang G.Q."/>
            <person name="Xu Q."/>
            <person name="Bian C."/>
            <person name="Tsai W.C."/>
            <person name="Yeh C.M."/>
            <person name="Liu K.W."/>
            <person name="Yoshida K."/>
            <person name="Zhang L.S."/>
            <person name="Chang S.B."/>
            <person name="Chen F."/>
            <person name="Shi Y."/>
            <person name="Su Y.Y."/>
            <person name="Zhang Y.Q."/>
            <person name="Chen L.J."/>
            <person name="Yin Y."/>
            <person name="Lin M."/>
            <person name="Huang H."/>
            <person name="Deng H."/>
            <person name="Wang Z.W."/>
            <person name="Zhu S.L."/>
            <person name="Zhao X."/>
            <person name="Deng C."/>
            <person name="Niu S.C."/>
            <person name="Huang J."/>
            <person name="Wang M."/>
            <person name="Liu G.H."/>
            <person name="Yang H.J."/>
            <person name="Xiao X.J."/>
            <person name="Hsiao Y.Y."/>
            <person name="Wu W.L."/>
            <person name="Chen Y.Y."/>
            <person name="Mitsuda N."/>
            <person name="Ohme-Takagi M."/>
            <person name="Luo Y.B."/>
            <person name="Van de Peer Y."/>
            <person name="Liu Z.J."/>
        </authorList>
    </citation>
    <scope>NUCLEOTIDE SEQUENCE [LARGE SCALE GENOMIC DNA]</scope>
    <source>
        <tissue evidence="2">The whole plant</tissue>
    </source>
</reference>
<gene>
    <name evidence="2" type="ORF">MA16_Dca013254</name>
</gene>
<keyword evidence="3" id="KW-1185">Reference proteome</keyword>
<dbReference type="PANTHER" id="PTHR45523:SF2">
    <property type="entry name" value="OS02G0470600 PROTEIN"/>
    <property type="match status" value="1"/>
</dbReference>
<evidence type="ECO:0000313" key="2">
    <source>
        <dbReference type="EMBL" id="PKU77218.1"/>
    </source>
</evidence>
<sequence length="127" mass="14887">MMNCYADTFFLQDQDREKLFESKLQQIQEAESAIIEAAIRRDNAGAKFVFLHFLWNYMIFIHIYFENCKEIINPGHPFCSGITLSKLSAVTTDEQGNETFDTSGALDKLRKFDFKPTWLNQFNYEHV</sequence>